<dbReference type="AlphaFoldDB" id="A0A0W1RBQ0"/>
<dbReference type="STRING" id="1514971.AUR64_06365"/>
<dbReference type="OrthoDB" id="199125at2157"/>
<organism evidence="1 2">
    <name type="scientific">Haloprofundus marisrubri</name>
    <dbReference type="NCBI Taxonomy" id="1514971"/>
    <lineage>
        <taxon>Archaea</taxon>
        <taxon>Methanobacteriati</taxon>
        <taxon>Methanobacteriota</taxon>
        <taxon>Stenosarchaea group</taxon>
        <taxon>Halobacteria</taxon>
        <taxon>Halobacteriales</taxon>
        <taxon>Haloferacaceae</taxon>
        <taxon>Haloprofundus</taxon>
    </lineage>
</organism>
<dbReference type="Proteomes" id="UP000054387">
    <property type="component" value="Unassembled WGS sequence"/>
</dbReference>
<reference evidence="1 2" key="1">
    <citation type="submission" date="2015-12" db="EMBL/GenBank/DDBJ databases">
        <title>Haloprofundus marisrubri gen. nov., sp. nov., an extremely halophilic archaeon isolated from the Discovery deep brine-seawater interface in the Red Sea.</title>
        <authorList>
            <person name="Zhang G."/>
            <person name="Stingl U."/>
            <person name="Rashid M."/>
        </authorList>
    </citation>
    <scope>NUCLEOTIDE SEQUENCE [LARGE SCALE GENOMIC DNA]</scope>
    <source>
        <strain evidence="1 2">SB9</strain>
    </source>
</reference>
<keyword evidence="2" id="KW-1185">Reference proteome</keyword>
<name>A0A0W1RBQ0_9EURY</name>
<proteinExistence type="predicted"/>
<dbReference type="Pfam" id="PF24376">
    <property type="entry name" value="DUF7532"/>
    <property type="match status" value="1"/>
</dbReference>
<dbReference type="EMBL" id="LOPU01000016">
    <property type="protein sequence ID" value="KTG10810.1"/>
    <property type="molecule type" value="Genomic_DNA"/>
</dbReference>
<comment type="caution">
    <text evidence="1">The sequence shown here is derived from an EMBL/GenBank/DDBJ whole genome shotgun (WGS) entry which is preliminary data.</text>
</comment>
<dbReference type="RefSeq" id="WP_058580608.1">
    <property type="nucleotide sequence ID" value="NZ_LOPU01000016.1"/>
</dbReference>
<dbReference type="InterPro" id="IPR055954">
    <property type="entry name" value="DUF7532"/>
</dbReference>
<sequence length="124" mass="13734">MHFDSRTQAALREVGLDIDRIREASDLVTEAVADDADALSAFFADADSIYSDMELAHSSDEIQQHSVDHVDLYTHGASMRGYLQFDSWGVPIEGGRILSDDVVELTLGPTVHDRVRFARNADLL</sequence>
<protein>
    <submittedName>
        <fullName evidence="1">Uncharacterized protein</fullName>
    </submittedName>
</protein>
<accession>A0A0W1RBQ0</accession>
<evidence type="ECO:0000313" key="2">
    <source>
        <dbReference type="Proteomes" id="UP000054387"/>
    </source>
</evidence>
<gene>
    <name evidence="1" type="ORF">AUR64_06365</name>
</gene>
<evidence type="ECO:0000313" key="1">
    <source>
        <dbReference type="EMBL" id="KTG10810.1"/>
    </source>
</evidence>